<name>A0ABW3GQL7_9FLAO</name>
<dbReference type="EMBL" id="JBHTIV010000009">
    <property type="protein sequence ID" value="MFD0932524.1"/>
    <property type="molecule type" value="Genomic_DNA"/>
</dbReference>
<dbReference type="PANTHER" id="PTHR34580">
    <property type="match status" value="1"/>
</dbReference>
<keyword evidence="3" id="KW-1185">Reference proteome</keyword>
<dbReference type="SUPFAM" id="SSF46785">
    <property type="entry name" value="Winged helix' DNA-binding domain"/>
    <property type="match status" value="1"/>
</dbReference>
<dbReference type="Gene3D" id="1.10.10.10">
    <property type="entry name" value="Winged helix-like DNA-binding domain superfamily/Winged helix DNA-binding domain"/>
    <property type="match status" value="1"/>
</dbReference>
<organism evidence="2 3">
    <name type="scientific">Psychroflexus salinarum</name>
    <dbReference type="NCBI Taxonomy" id="546024"/>
    <lineage>
        <taxon>Bacteria</taxon>
        <taxon>Pseudomonadati</taxon>
        <taxon>Bacteroidota</taxon>
        <taxon>Flavobacteriia</taxon>
        <taxon>Flavobacteriales</taxon>
        <taxon>Flavobacteriaceae</taxon>
        <taxon>Psychroflexus</taxon>
    </lineage>
</organism>
<dbReference type="RefSeq" id="WP_379657848.1">
    <property type="nucleotide sequence ID" value="NZ_JBHTIV010000009.1"/>
</dbReference>
<evidence type="ECO:0000313" key="2">
    <source>
        <dbReference type="EMBL" id="MFD0932524.1"/>
    </source>
</evidence>
<dbReference type="InterPro" id="IPR036388">
    <property type="entry name" value="WH-like_DNA-bd_sf"/>
</dbReference>
<accession>A0ABW3GQL7</accession>
<dbReference type="InterPro" id="IPR013196">
    <property type="entry name" value="HTH_11"/>
</dbReference>
<feature type="domain" description="Helix-turn-helix type 11" evidence="1">
    <location>
        <begin position="9"/>
        <end position="54"/>
    </location>
</feature>
<reference evidence="3" key="1">
    <citation type="journal article" date="2019" name="Int. J. Syst. Evol. Microbiol.">
        <title>The Global Catalogue of Microorganisms (GCM) 10K type strain sequencing project: providing services to taxonomists for standard genome sequencing and annotation.</title>
        <authorList>
            <consortium name="The Broad Institute Genomics Platform"/>
            <consortium name="The Broad Institute Genome Sequencing Center for Infectious Disease"/>
            <person name="Wu L."/>
            <person name="Ma J."/>
        </authorList>
    </citation>
    <scope>NUCLEOTIDE SEQUENCE [LARGE SCALE GENOMIC DNA]</scope>
    <source>
        <strain evidence="3">CCUG 56752</strain>
    </source>
</reference>
<evidence type="ECO:0000259" key="1">
    <source>
        <dbReference type="Pfam" id="PF08279"/>
    </source>
</evidence>
<proteinExistence type="predicted"/>
<dbReference type="Pfam" id="PF08279">
    <property type="entry name" value="HTH_11"/>
    <property type="match status" value="1"/>
</dbReference>
<dbReference type="PANTHER" id="PTHR34580:SF1">
    <property type="entry name" value="PROTEIN PAFC"/>
    <property type="match status" value="1"/>
</dbReference>
<dbReference type="Proteomes" id="UP001597049">
    <property type="component" value="Unassembled WGS sequence"/>
</dbReference>
<protein>
    <submittedName>
        <fullName evidence="2">Helix-turn-helix transcriptional regulator</fullName>
    </submittedName>
</protein>
<dbReference type="InterPro" id="IPR051534">
    <property type="entry name" value="CBASS_pafABC_assoc_protein"/>
</dbReference>
<evidence type="ECO:0000313" key="3">
    <source>
        <dbReference type="Proteomes" id="UP001597049"/>
    </source>
</evidence>
<comment type="caution">
    <text evidence="2">The sequence shown here is derived from an EMBL/GenBank/DDBJ whole genome shotgun (WGS) entry which is preliminary data.</text>
</comment>
<dbReference type="PROSITE" id="PS52050">
    <property type="entry name" value="WYL"/>
    <property type="match status" value="1"/>
</dbReference>
<gene>
    <name evidence="2" type="ORF">ACFQ0R_07945</name>
</gene>
<dbReference type="InterPro" id="IPR036390">
    <property type="entry name" value="WH_DNA-bd_sf"/>
</dbReference>
<sequence length="286" mass="33409">MANQKSLYRLLKLIALLKKEPPKSINYIADFLESSTRTVYRYLELLEKVGFNIEIDKFKKYSIKDNQFIAPSHFNEEELNFLKELLLSSGRSNNLSTSMIHKLSFKTDAELINHEIYNAKLSNTISLINKAIHTNKQIEIKQYQSINSQKVSDRLVEPFKFTANYRSICAFEIADEQNKFFNIERIGDVVIIDQDQVNKHFQKFSVPDAFGFSKDSKTYKVNLELNLKAMLLLTEEYTLTKSLIQKKDENVFLFSTVIYNPKPLKRFYQGLKNDIKILDNNTIDFN</sequence>